<sequence length="370" mass="42712">MNSNTEHDSDLFNLNSQFSSSKSTHEFVYFSALQNTINNFNKLLYQITPEKVNLPASLPTINYKPVTDLIQHKTSTLASLDVVQLHNKLYKENVSLSSINLIEDSTFIEILLTDLLENQKQKDIIDMEVELVAKIVSLENDEYEFKDTKDTLVYTMDTIHSLTAASKFDLSAFKKILTCPVACHLLLNWIDNILDDITSFDRYIDMKESPPLLDLLFDIAAENPLQVEGVFVILKKKCLKEYSSQVSPLQVLVFKKTFLDYICNLLKLGYAEPIFNFISDLPNKSDDFLKVFFVKKVLSMLTKPYEIKIIKDLLNLLEQVNLEIYQAELREKEVKENFVEFFKICIDSTTELEEDFLFTARNLAKVFNNL</sequence>
<dbReference type="InterPro" id="IPR006942">
    <property type="entry name" value="TH1"/>
</dbReference>
<dbReference type="EMBL" id="JADGJW010000002">
    <property type="protein sequence ID" value="KAJ3228364.1"/>
    <property type="molecule type" value="Genomic_DNA"/>
</dbReference>
<feature type="coiled-coil region" evidence="7">
    <location>
        <begin position="310"/>
        <end position="337"/>
    </location>
</feature>
<proteinExistence type="inferred from homology"/>
<evidence type="ECO:0000313" key="8">
    <source>
        <dbReference type="EMBL" id="KAJ3228364.1"/>
    </source>
</evidence>
<dbReference type="PANTHER" id="PTHR12144">
    <property type="entry name" value="NEGATIVE ELONGATION FACTOR D"/>
    <property type="match status" value="1"/>
</dbReference>
<reference evidence="8" key="1">
    <citation type="submission" date="2020-05" db="EMBL/GenBank/DDBJ databases">
        <title>Phylogenomic resolution of chytrid fungi.</title>
        <authorList>
            <person name="Stajich J.E."/>
            <person name="Amses K."/>
            <person name="Simmons R."/>
            <person name="Seto K."/>
            <person name="Myers J."/>
            <person name="Bonds A."/>
            <person name="Quandt C.A."/>
            <person name="Barry K."/>
            <person name="Liu P."/>
            <person name="Grigoriev I."/>
            <person name="Longcore J.E."/>
            <person name="James T.Y."/>
        </authorList>
    </citation>
    <scope>NUCLEOTIDE SEQUENCE</scope>
    <source>
        <strain evidence="8">JEL0476</strain>
    </source>
</reference>
<evidence type="ECO:0000313" key="9">
    <source>
        <dbReference type="Proteomes" id="UP001211065"/>
    </source>
</evidence>
<accession>A0AAD5U8I7</accession>
<keyword evidence="9" id="KW-1185">Reference proteome</keyword>
<gene>
    <name evidence="8" type="ORF">HK099_002869</name>
</gene>
<evidence type="ECO:0000256" key="6">
    <source>
        <dbReference type="ARBA" id="ARBA00023242"/>
    </source>
</evidence>
<organism evidence="8 9">
    <name type="scientific">Clydaea vesicula</name>
    <dbReference type="NCBI Taxonomy" id="447962"/>
    <lineage>
        <taxon>Eukaryota</taxon>
        <taxon>Fungi</taxon>
        <taxon>Fungi incertae sedis</taxon>
        <taxon>Chytridiomycota</taxon>
        <taxon>Chytridiomycota incertae sedis</taxon>
        <taxon>Chytridiomycetes</taxon>
        <taxon>Lobulomycetales</taxon>
        <taxon>Lobulomycetaceae</taxon>
        <taxon>Clydaea</taxon>
    </lineage>
</organism>
<keyword evidence="7" id="KW-0175">Coiled coil</keyword>
<evidence type="ECO:0000256" key="7">
    <source>
        <dbReference type="SAM" id="Coils"/>
    </source>
</evidence>
<dbReference type="Proteomes" id="UP001211065">
    <property type="component" value="Unassembled WGS sequence"/>
</dbReference>
<keyword evidence="6" id="KW-0539">Nucleus</keyword>
<dbReference type="Pfam" id="PF04858">
    <property type="entry name" value="TH1"/>
    <property type="match status" value="1"/>
</dbReference>
<dbReference type="GO" id="GO:0003723">
    <property type="term" value="F:RNA binding"/>
    <property type="evidence" value="ECO:0007669"/>
    <property type="project" value="TreeGrafter"/>
</dbReference>
<dbReference type="AlphaFoldDB" id="A0AAD5U8I7"/>
<dbReference type="GO" id="GO:0032021">
    <property type="term" value="C:NELF complex"/>
    <property type="evidence" value="ECO:0007669"/>
    <property type="project" value="TreeGrafter"/>
</dbReference>
<keyword evidence="3" id="KW-0678">Repressor</keyword>
<evidence type="ECO:0000256" key="3">
    <source>
        <dbReference type="ARBA" id="ARBA00022491"/>
    </source>
</evidence>
<evidence type="ECO:0000256" key="1">
    <source>
        <dbReference type="ARBA" id="ARBA00004123"/>
    </source>
</evidence>
<comment type="similarity">
    <text evidence="2">Belongs to the NELF-D family.</text>
</comment>
<evidence type="ECO:0000256" key="2">
    <source>
        <dbReference type="ARBA" id="ARBA00005726"/>
    </source>
</evidence>
<comment type="caution">
    <text evidence="8">The sequence shown here is derived from an EMBL/GenBank/DDBJ whole genome shotgun (WGS) entry which is preliminary data.</text>
</comment>
<keyword evidence="4" id="KW-0805">Transcription regulation</keyword>
<name>A0AAD5U8I7_9FUNG</name>
<protein>
    <submittedName>
        <fullName evidence="8">Uncharacterized protein</fullName>
    </submittedName>
</protein>
<evidence type="ECO:0000256" key="4">
    <source>
        <dbReference type="ARBA" id="ARBA00023015"/>
    </source>
</evidence>
<dbReference type="PANTHER" id="PTHR12144:SF0">
    <property type="entry name" value="NEGATIVE ELONGATION FACTOR C_D"/>
    <property type="match status" value="1"/>
</dbReference>
<comment type="subcellular location">
    <subcellularLocation>
        <location evidence="1">Nucleus</location>
    </subcellularLocation>
</comment>
<keyword evidence="5" id="KW-0804">Transcription</keyword>
<dbReference type="GO" id="GO:0034244">
    <property type="term" value="P:negative regulation of transcription elongation by RNA polymerase II"/>
    <property type="evidence" value="ECO:0007669"/>
    <property type="project" value="TreeGrafter"/>
</dbReference>
<evidence type="ECO:0000256" key="5">
    <source>
        <dbReference type="ARBA" id="ARBA00023163"/>
    </source>
</evidence>